<evidence type="ECO:0000256" key="4">
    <source>
        <dbReference type="ARBA" id="ARBA00022816"/>
    </source>
</evidence>
<dbReference type="Pfam" id="PF22602">
    <property type="entry name" value="NXF_NTF2"/>
    <property type="match status" value="1"/>
</dbReference>
<dbReference type="InterPro" id="IPR057125">
    <property type="entry name" value="NXF1/2/3/5-like_LRR"/>
</dbReference>
<evidence type="ECO:0000259" key="6">
    <source>
        <dbReference type="PROSITE" id="PS50177"/>
    </source>
</evidence>
<dbReference type="PANTHER" id="PTHR10662">
    <property type="entry name" value="NUCLEAR RNA EXPORT FACTOR"/>
    <property type="match status" value="1"/>
</dbReference>
<gene>
    <name evidence="7" type="ORF">B5V51_4575</name>
</gene>
<protein>
    <recommendedName>
        <fullName evidence="6">NTF2 domain-containing protein</fullName>
    </recommendedName>
</protein>
<keyword evidence="3" id="KW-0813">Transport</keyword>
<name>A0A2A4K3Q5_HELVI</name>
<dbReference type="Gene3D" id="3.80.10.10">
    <property type="entry name" value="Ribonuclease Inhibitor"/>
    <property type="match status" value="1"/>
</dbReference>
<organism evidence="7">
    <name type="scientific">Heliothis virescens</name>
    <name type="common">Tobacco budworm moth</name>
    <dbReference type="NCBI Taxonomy" id="7102"/>
    <lineage>
        <taxon>Eukaryota</taxon>
        <taxon>Metazoa</taxon>
        <taxon>Ecdysozoa</taxon>
        <taxon>Arthropoda</taxon>
        <taxon>Hexapoda</taxon>
        <taxon>Insecta</taxon>
        <taxon>Pterygota</taxon>
        <taxon>Neoptera</taxon>
        <taxon>Endopterygota</taxon>
        <taxon>Lepidoptera</taxon>
        <taxon>Glossata</taxon>
        <taxon>Ditrysia</taxon>
        <taxon>Noctuoidea</taxon>
        <taxon>Noctuidae</taxon>
        <taxon>Heliothinae</taxon>
        <taxon>Heliothis</taxon>
    </lineage>
</organism>
<comment type="caution">
    <text evidence="7">The sequence shown here is derived from an EMBL/GenBank/DDBJ whole genome shotgun (WGS) entry which is preliminary data.</text>
</comment>
<keyword evidence="4" id="KW-0509">mRNA transport</keyword>
<dbReference type="InterPro" id="IPR018222">
    <property type="entry name" value="Nuclear_transport_factor_2_euk"/>
</dbReference>
<dbReference type="SUPFAM" id="SSF54427">
    <property type="entry name" value="NTF2-like"/>
    <property type="match status" value="1"/>
</dbReference>
<reference evidence="7" key="1">
    <citation type="submission" date="2017-09" db="EMBL/GenBank/DDBJ databases">
        <title>Contemporary evolution of a Lepidopteran species, Heliothis virescens, in response to modern agricultural practices.</title>
        <authorList>
            <person name="Fritz M.L."/>
            <person name="Deyonke A.M."/>
            <person name="Papanicolaou A."/>
            <person name="Micinski S."/>
            <person name="Westbrook J."/>
            <person name="Gould F."/>
        </authorList>
    </citation>
    <scope>NUCLEOTIDE SEQUENCE [LARGE SCALE GENOMIC DNA]</scope>
    <source>
        <strain evidence="7">HvINT-</strain>
        <tissue evidence="7">Whole body</tissue>
    </source>
</reference>
<dbReference type="SUPFAM" id="SSF52058">
    <property type="entry name" value="L domain-like"/>
    <property type="match status" value="1"/>
</dbReference>
<proteinExistence type="inferred from homology"/>
<evidence type="ECO:0000256" key="2">
    <source>
        <dbReference type="ARBA" id="ARBA00009285"/>
    </source>
</evidence>
<evidence type="ECO:0000313" key="7">
    <source>
        <dbReference type="EMBL" id="PCG78300.1"/>
    </source>
</evidence>
<comment type="similarity">
    <text evidence="2">Belongs to the NXF family.</text>
</comment>
<dbReference type="GO" id="GO:0005634">
    <property type="term" value="C:nucleus"/>
    <property type="evidence" value="ECO:0007669"/>
    <property type="project" value="UniProtKB-SubCell"/>
</dbReference>
<dbReference type="InterPro" id="IPR032710">
    <property type="entry name" value="NTF2-like_dom_sf"/>
</dbReference>
<dbReference type="PROSITE" id="PS50177">
    <property type="entry name" value="NTF2_DOMAIN"/>
    <property type="match status" value="1"/>
</dbReference>
<evidence type="ECO:0000256" key="1">
    <source>
        <dbReference type="ARBA" id="ARBA00004123"/>
    </source>
</evidence>
<dbReference type="Pfam" id="PF24048">
    <property type="entry name" value="LRR_NXF1-5"/>
    <property type="match status" value="1"/>
</dbReference>
<dbReference type="InterPro" id="IPR030217">
    <property type="entry name" value="NXF_fam"/>
</dbReference>
<dbReference type="EMBL" id="NWSH01000216">
    <property type="protein sequence ID" value="PCG78300.1"/>
    <property type="molecule type" value="Genomic_DNA"/>
</dbReference>
<dbReference type="PANTHER" id="PTHR10662:SF22">
    <property type="entry name" value="NUCLEAR RNA EXPORT FACTOR 1"/>
    <property type="match status" value="1"/>
</dbReference>
<dbReference type="GO" id="GO:0016973">
    <property type="term" value="P:poly(A)+ mRNA export from nucleus"/>
    <property type="evidence" value="ECO:0007669"/>
    <property type="project" value="TreeGrafter"/>
</dbReference>
<dbReference type="Gene3D" id="3.10.450.50">
    <property type="match status" value="1"/>
</dbReference>
<feature type="domain" description="NTF2" evidence="6">
    <location>
        <begin position="300"/>
        <end position="451"/>
    </location>
</feature>
<keyword evidence="5" id="KW-0539">Nucleus</keyword>
<comment type="subcellular location">
    <subcellularLocation>
        <location evidence="1">Nucleus</location>
    </subcellularLocation>
</comment>
<dbReference type="PROSITE" id="PS51450">
    <property type="entry name" value="LRR"/>
    <property type="match status" value="1"/>
</dbReference>
<dbReference type="InterPro" id="IPR002075">
    <property type="entry name" value="NTF2_dom"/>
</dbReference>
<dbReference type="AlphaFoldDB" id="A0A2A4K3Q5"/>
<evidence type="ECO:0000256" key="3">
    <source>
        <dbReference type="ARBA" id="ARBA00022448"/>
    </source>
</evidence>
<dbReference type="GO" id="GO:0003723">
    <property type="term" value="F:RNA binding"/>
    <property type="evidence" value="ECO:0007669"/>
    <property type="project" value="TreeGrafter"/>
</dbReference>
<dbReference type="STRING" id="7102.A0A2A4K3Q5"/>
<sequence length="550" mass="63775">MADDNYDLDKYKKFLLNRVTATTVLVESIEKCLQTENKAAKHYFHKIMIHNWQDTLHQLFDRLSSYYGKVLGLVPVNCSTQGDIATFYTSNLSIISDIIKFDFMFPFNRNMYSIDVLFNDKTSTEFFGTMTTVDEIVSGVVSRRFSERCELDLSNFCDDPEFSNKKIFFYKISLLANFKILMLRMGRDTKMLNLSNNNLSQAPLEILNFFIKADLTAVNLSNNNIVSITELSRVSSKIEKLWLEGNPLCENLDPVSYVKTVTVKFPRLVELDGVALNQHGIVFPFYRNYLCTPDRKTKMVVEKFVTLYFSNYDQPPSVRKKKIETLYDEKAVFTLSCDFLESDQSVAQYTQYSRNLLNPIKKPATPQSRTYTSRRNIAAVLGTLPETVHDRSTFTVDVLLNDKKSLHIIIDGIFREKIRGNLLQFRRNFMFGIYTVRDNSVYHIVHDMFALTYANPDQMNYSFQHPIRNMNSLSLINPTPEESEAIIKAFQHLTQLKRPEVELRLKYHGWDIRDALKNFMSDAKSKKMATELFMDSDFSDSSSILDDIDY</sequence>
<dbReference type="InterPro" id="IPR032675">
    <property type="entry name" value="LRR_dom_sf"/>
</dbReference>
<accession>A0A2A4K3Q5</accession>
<evidence type="ECO:0000256" key="5">
    <source>
        <dbReference type="ARBA" id="ARBA00023242"/>
    </source>
</evidence>
<dbReference type="InterPro" id="IPR001611">
    <property type="entry name" value="Leu-rich_rpt"/>
</dbReference>